<dbReference type="Proteomes" id="UP000468943">
    <property type="component" value="Unassembled WGS sequence"/>
</dbReference>
<feature type="domain" description="DUF418" evidence="3">
    <location>
        <begin position="268"/>
        <end position="427"/>
    </location>
</feature>
<keyword evidence="2" id="KW-0812">Transmembrane</keyword>
<organism evidence="4 5">
    <name type="scientific">Pontixanthobacter gangjinensis</name>
    <dbReference type="NCBI Taxonomy" id="1028742"/>
    <lineage>
        <taxon>Bacteria</taxon>
        <taxon>Pseudomonadati</taxon>
        <taxon>Pseudomonadota</taxon>
        <taxon>Alphaproteobacteria</taxon>
        <taxon>Sphingomonadales</taxon>
        <taxon>Erythrobacteraceae</taxon>
        <taxon>Pontixanthobacter</taxon>
    </lineage>
</organism>
<evidence type="ECO:0000259" key="3">
    <source>
        <dbReference type="Pfam" id="PF04235"/>
    </source>
</evidence>
<evidence type="ECO:0000313" key="5">
    <source>
        <dbReference type="Proteomes" id="UP000468943"/>
    </source>
</evidence>
<dbReference type="PANTHER" id="PTHR30590">
    <property type="entry name" value="INNER MEMBRANE PROTEIN"/>
    <property type="match status" value="1"/>
</dbReference>
<feature type="transmembrane region" description="Helical" evidence="2">
    <location>
        <begin position="284"/>
        <end position="304"/>
    </location>
</feature>
<feature type="transmembrane region" description="Helical" evidence="2">
    <location>
        <begin position="118"/>
        <end position="137"/>
    </location>
</feature>
<proteinExistence type="predicted"/>
<gene>
    <name evidence="4" type="ORF">GRI36_05350</name>
</gene>
<dbReference type="InterPro" id="IPR007349">
    <property type="entry name" value="DUF418"/>
</dbReference>
<keyword evidence="2" id="KW-1133">Transmembrane helix</keyword>
<feature type="region of interest" description="Disordered" evidence="1">
    <location>
        <begin position="1"/>
        <end position="30"/>
    </location>
</feature>
<dbReference type="PANTHER" id="PTHR30590:SF2">
    <property type="entry name" value="INNER MEMBRANE PROTEIN"/>
    <property type="match status" value="1"/>
</dbReference>
<dbReference type="InterPro" id="IPR052529">
    <property type="entry name" value="Bact_Transport_Assoc"/>
</dbReference>
<keyword evidence="2" id="KW-0472">Membrane</keyword>
<feature type="transmembrane region" description="Helical" evidence="2">
    <location>
        <begin position="38"/>
        <end position="60"/>
    </location>
</feature>
<feature type="transmembrane region" description="Helical" evidence="2">
    <location>
        <begin position="360"/>
        <end position="382"/>
    </location>
</feature>
<evidence type="ECO:0000313" key="4">
    <source>
        <dbReference type="EMBL" id="MXO56303.1"/>
    </source>
</evidence>
<keyword evidence="5" id="KW-1185">Reference proteome</keyword>
<feature type="transmembrane region" description="Helical" evidence="2">
    <location>
        <begin position="324"/>
        <end position="348"/>
    </location>
</feature>
<feature type="transmembrane region" description="Helical" evidence="2">
    <location>
        <begin position="143"/>
        <end position="160"/>
    </location>
</feature>
<dbReference type="EMBL" id="WTYS01000001">
    <property type="protein sequence ID" value="MXO56303.1"/>
    <property type="molecule type" value="Genomic_DNA"/>
</dbReference>
<feature type="transmembrane region" description="Helical" evidence="2">
    <location>
        <begin position="80"/>
        <end position="106"/>
    </location>
</feature>
<evidence type="ECO:0000256" key="2">
    <source>
        <dbReference type="SAM" id="Phobius"/>
    </source>
</evidence>
<protein>
    <submittedName>
        <fullName evidence="4">DUF418 domain-containing protein</fullName>
    </submittedName>
</protein>
<feature type="transmembrane region" description="Helical" evidence="2">
    <location>
        <begin position="167"/>
        <end position="191"/>
    </location>
</feature>
<dbReference type="OrthoDB" id="9807744at2"/>
<dbReference type="AlphaFoldDB" id="A0A6I4SKR5"/>
<dbReference type="RefSeq" id="WP_160597515.1">
    <property type="nucleotide sequence ID" value="NZ_WTYS01000001.1"/>
</dbReference>
<feature type="transmembrane region" description="Helical" evidence="2">
    <location>
        <begin position="247"/>
        <end position="268"/>
    </location>
</feature>
<name>A0A6I4SKR5_9SPHN</name>
<dbReference type="Pfam" id="PF04235">
    <property type="entry name" value="DUF418"/>
    <property type="match status" value="1"/>
</dbReference>
<evidence type="ECO:0000256" key="1">
    <source>
        <dbReference type="SAM" id="MobiDB-lite"/>
    </source>
</evidence>
<comment type="caution">
    <text evidence="4">The sequence shown here is derived from an EMBL/GenBank/DDBJ whole genome shotgun (WGS) entry which is preliminary data.</text>
</comment>
<feature type="transmembrane region" description="Helical" evidence="2">
    <location>
        <begin position="388"/>
        <end position="404"/>
    </location>
</feature>
<accession>A0A6I4SKR5</accession>
<reference evidence="4 5" key="1">
    <citation type="submission" date="2019-12" db="EMBL/GenBank/DDBJ databases">
        <title>Genomic-based taxomic classification of the family Erythrobacteraceae.</title>
        <authorList>
            <person name="Xu L."/>
        </authorList>
    </citation>
    <scope>NUCLEOTIDE SEQUENCE [LARGE SCALE GENOMIC DNA]</scope>
    <source>
        <strain evidence="4 5">JCM 17802</strain>
    </source>
</reference>
<sequence>MSPSESLAAQEPAVTPDDEGHVQPVSASGGSRISSLDFIRGIAVLGILAANIVAFGQPFSAYMWPEAFMTDNGEYSASMWIAQFIIVDGKMRALFTLLFGAGMMLFMEKAWARGSTRWLQAKRLMFLLVFGLIHFFFIWKGDILTYYALTGLIALLFLKLRAKTQLIVGICGYLAGALVYAAMMVPLHYIADTPFGESAAMAETRTTLAEGQAIALDDDAAELPLISGGDYAGYVAHNFSEHAADPFANLLLFIWETLPLMLIGMAIYRMGMFDCRLDQSKQRMWGWIGLIVGAALTLLIGLWTQSAGFTYYATLAAFMGLSPIPRIMMALGLAALLSGWAPSANGWLGSRLSAAGRAAFTNYLGTSVLMVTVFHGWGLGLFGELTRAQLYLVVLGAWAVMLLWSKPWLERFRYGPLEWLWRCLTYGRLFPLKR</sequence>